<evidence type="ECO:0000256" key="2">
    <source>
        <dbReference type="ARBA" id="ARBA00022679"/>
    </source>
</evidence>
<feature type="binding site" evidence="5">
    <location>
        <begin position="120"/>
        <end position="125"/>
    </location>
    <ligand>
        <name>S-adenosyl-L-methionine</name>
        <dbReference type="ChEBI" id="CHEBI:59789"/>
    </ligand>
</feature>
<reference evidence="8 9" key="1">
    <citation type="submission" date="2019-10" db="EMBL/GenBank/DDBJ databases">
        <title>Poseidonibacter ostreae sp. nov., isolated from the gut of the Ostrea denselamellosa.</title>
        <authorList>
            <person name="Choi A."/>
        </authorList>
    </citation>
    <scope>NUCLEOTIDE SEQUENCE [LARGE SCALE GENOMIC DNA]</scope>
    <source>
        <strain evidence="6 9">SJOD-M-33</strain>
        <strain evidence="7 8">SJOD-M-5</strain>
    </source>
</reference>
<gene>
    <name evidence="5" type="primary">rlmH</name>
    <name evidence="7" type="ORF">GBG18_07560</name>
    <name evidence="6" type="ORF">GBG19_09905</name>
</gene>
<organism evidence="6 9">
    <name type="scientific">Poseidonibacter ostreae</name>
    <dbReference type="NCBI Taxonomy" id="2654171"/>
    <lineage>
        <taxon>Bacteria</taxon>
        <taxon>Pseudomonadati</taxon>
        <taxon>Campylobacterota</taxon>
        <taxon>Epsilonproteobacteria</taxon>
        <taxon>Campylobacterales</taxon>
        <taxon>Arcobacteraceae</taxon>
        <taxon>Poseidonibacter</taxon>
    </lineage>
</organism>
<dbReference type="GO" id="GO:0070038">
    <property type="term" value="F:rRNA (pseudouridine-N3-)-methyltransferase activity"/>
    <property type="evidence" value="ECO:0007669"/>
    <property type="project" value="UniProtKB-UniRule"/>
</dbReference>
<keyword evidence="5" id="KW-0698">rRNA processing</keyword>
<feature type="binding site" evidence="5">
    <location>
        <position position="101"/>
    </location>
    <ligand>
        <name>S-adenosyl-L-methionine</name>
        <dbReference type="ChEBI" id="CHEBI:59789"/>
    </ligand>
</feature>
<dbReference type="EMBL" id="WFKJ01000019">
    <property type="protein sequence ID" value="KAB7891157.1"/>
    <property type="molecule type" value="Genomic_DNA"/>
</dbReference>
<comment type="function">
    <text evidence="5">Specifically methylates the pseudouridine at position 1915 (m3Psi1915) in 23S rRNA.</text>
</comment>
<accession>A0A6L4WRB2</accession>
<comment type="similarity">
    <text evidence="4 5">Belongs to the RNA methyltransferase RlmH family.</text>
</comment>
<dbReference type="Gene3D" id="3.40.1280.10">
    <property type="match status" value="1"/>
</dbReference>
<dbReference type="PANTHER" id="PTHR33603">
    <property type="entry name" value="METHYLTRANSFERASE"/>
    <property type="match status" value="1"/>
</dbReference>
<comment type="subcellular location">
    <subcellularLocation>
        <location evidence="5">Cytoplasm</location>
    </subcellularLocation>
</comment>
<keyword evidence="5" id="KW-0963">Cytoplasm</keyword>
<keyword evidence="8" id="KW-1185">Reference proteome</keyword>
<proteinExistence type="inferred from homology"/>
<protein>
    <recommendedName>
        <fullName evidence="5">Ribosomal RNA large subunit methyltransferase H</fullName>
        <ecNumber evidence="5">2.1.1.177</ecNumber>
    </recommendedName>
    <alternativeName>
        <fullName evidence="5">23S rRNA (pseudouridine1915-N3)-methyltransferase</fullName>
    </alternativeName>
    <alternativeName>
        <fullName evidence="5">23S rRNA m3Psi1915 methyltransferase</fullName>
    </alternativeName>
    <alternativeName>
        <fullName evidence="5">rRNA (pseudouridine-N3-)-methyltransferase RlmH</fullName>
    </alternativeName>
</protein>
<feature type="binding site" evidence="5">
    <location>
        <position position="74"/>
    </location>
    <ligand>
        <name>S-adenosyl-L-methionine</name>
        <dbReference type="ChEBI" id="CHEBI:59789"/>
    </ligand>
</feature>
<comment type="catalytic activity">
    <reaction evidence="5">
        <text>pseudouridine(1915) in 23S rRNA + S-adenosyl-L-methionine = N(3)-methylpseudouridine(1915) in 23S rRNA + S-adenosyl-L-homocysteine + H(+)</text>
        <dbReference type="Rhea" id="RHEA:42752"/>
        <dbReference type="Rhea" id="RHEA-COMP:10221"/>
        <dbReference type="Rhea" id="RHEA-COMP:10222"/>
        <dbReference type="ChEBI" id="CHEBI:15378"/>
        <dbReference type="ChEBI" id="CHEBI:57856"/>
        <dbReference type="ChEBI" id="CHEBI:59789"/>
        <dbReference type="ChEBI" id="CHEBI:65314"/>
        <dbReference type="ChEBI" id="CHEBI:74486"/>
        <dbReference type="EC" id="2.1.1.177"/>
    </reaction>
</comment>
<dbReference type="PIRSF" id="PIRSF004505">
    <property type="entry name" value="MT_bac"/>
    <property type="match status" value="1"/>
</dbReference>
<dbReference type="InterPro" id="IPR029026">
    <property type="entry name" value="tRNA_m1G_MTases_N"/>
</dbReference>
<dbReference type="EC" id="2.1.1.177" evidence="5"/>
<name>A0A6L4WRB2_9BACT</name>
<comment type="subunit">
    <text evidence="5">Homodimer.</text>
</comment>
<dbReference type="Proteomes" id="UP000472839">
    <property type="component" value="Unassembled WGS sequence"/>
</dbReference>
<dbReference type="InterPro" id="IPR003742">
    <property type="entry name" value="RlmH-like"/>
</dbReference>
<dbReference type="AlphaFoldDB" id="A0A6L4WRB2"/>
<evidence type="ECO:0000313" key="6">
    <source>
        <dbReference type="EMBL" id="KAB7887888.1"/>
    </source>
</evidence>
<dbReference type="EMBL" id="WFKK01000028">
    <property type="protein sequence ID" value="KAB7887888.1"/>
    <property type="molecule type" value="Genomic_DNA"/>
</dbReference>
<evidence type="ECO:0000256" key="5">
    <source>
        <dbReference type="HAMAP-Rule" id="MF_00658"/>
    </source>
</evidence>
<dbReference type="HAMAP" id="MF_00658">
    <property type="entry name" value="23SrRNA_methyltr_H"/>
    <property type="match status" value="1"/>
</dbReference>
<evidence type="ECO:0000256" key="3">
    <source>
        <dbReference type="ARBA" id="ARBA00022691"/>
    </source>
</evidence>
<dbReference type="PANTHER" id="PTHR33603:SF1">
    <property type="entry name" value="RIBOSOMAL RNA LARGE SUBUNIT METHYLTRANSFERASE H"/>
    <property type="match status" value="1"/>
</dbReference>
<evidence type="ECO:0000313" key="9">
    <source>
        <dbReference type="Proteomes" id="UP000472839"/>
    </source>
</evidence>
<sequence>MVKINIYSIVKPSKDEFDILIKEFIKMSLKYAKVEVHYIFNKSIAKAQTIGESEAQKAYSDTYEPLLKGYNIALDVLGKKLDSYSFSKVLEGKNEINFFIGGAYGFEREFLKKCDSIISLSDLTMAHKIANVVLTEQIFRGLCIINNHPYHK</sequence>
<dbReference type="GO" id="GO:0005737">
    <property type="term" value="C:cytoplasm"/>
    <property type="evidence" value="ECO:0007669"/>
    <property type="project" value="UniProtKB-SubCell"/>
</dbReference>
<keyword evidence="3 5" id="KW-0949">S-adenosyl-L-methionine</keyword>
<dbReference type="CDD" id="cd18081">
    <property type="entry name" value="RlmH-like"/>
    <property type="match status" value="1"/>
</dbReference>
<keyword evidence="2 5" id="KW-0808">Transferase</keyword>
<dbReference type="RefSeq" id="WP_152189870.1">
    <property type="nucleotide sequence ID" value="NZ_WFKI01000027.1"/>
</dbReference>
<evidence type="ECO:0000256" key="1">
    <source>
        <dbReference type="ARBA" id="ARBA00022603"/>
    </source>
</evidence>
<evidence type="ECO:0000313" key="8">
    <source>
        <dbReference type="Proteomes" id="UP000461010"/>
    </source>
</evidence>
<evidence type="ECO:0000256" key="4">
    <source>
        <dbReference type="ARBA" id="ARBA00038303"/>
    </source>
</evidence>
<dbReference type="Proteomes" id="UP000461010">
    <property type="component" value="Unassembled WGS sequence"/>
</dbReference>
<dbReference type="Pfam" id="PF02590">
    <property type="entry name" value="SPOUT_MTase"/>
    <property type="match status" value="1"/>
</dbReference>
<keyword evidence="1 5" id="KW-0489">Methyltransferase</keyword>
<dbReference type="SUPFAM" id="SSF75217">
    <property type="entry name" value="alpha/beta knot"/>
    <property type="match status" value="1"/>
</dbReference>
<dbReference type="InterPro" id="IPR029028">
    <property type="entry name" value="Alpha/beta_knot_MTases"/>
</dbReference>
<evidence type="ECO:0000313" key="7">
    <source>
        <dbReference type="EMBL" id="KAB7891157.1"/>
    </source>
</evidence>
<comment type="caution">
    <text evidence="6">The sequence shown here is derived from an EMBL/GenBank/DDBJ whole genome shotgun (WGS) entry which is preliminary data.</text>
</comment>